<name>A0A369JQU1_HYPMA</name>
<feature type="compositionally biased region" description="Basic and acidic residues" evidence="1">
    <location>
        <begin position="637"/>
        <end position="647"/>
    </location>
</feature>
<evidence type="ECO:0000313" key="2">
    <source>
        <dbReference type="EMBL" id="RDB23702.1"/>
    </source>
</evidence>
<feature type="compositionally biased region" description="Pro residues" evidence="1">
    <location>
        <begin position="461"/>
        <end position="470"/>
    </location>
</feature>
<evidence type="ECO:0000256" key="1">
    <source>
        <dbReference type="SAM" id="MobiDB-lite"/>
    </source>
</evidence>
<keyword evidence="3" id="KW-1185">Reference proteome</keyword>
<dbReference type="Proteomes" id="UP000076154">
    <property type="component" value="Unassembled WGS sequence"/>
</dbReference>
<protein>
    <submittedName>
        <fullName evidence="2">Uncharacterized protein</fullName>
    </submittedName>
</protein>
<proteinExistence type="predicted"/>
<feature type="compositionally biased region" description="Polar residues" evidence="1">
    <location>
        <begin position="538"/>
        <end position="554"/>
    </location>
</feature>
<feature type="compositionally biased region" description="Low complexity" evidence="1">
    <location>
        <begin position="555"/>
        <end position="565"/>
    </location>
</feature>
<evidence type="ECO:0000313" key="3">
    <source>
        <dbReference type="Proteomes" id="UP000076154"/>
    </source>
</evidence>
<feature type="compositionally biased region" description="Polar residues" evidence="1">
    <location>
        <begin position="431"/>
        <end position="459"/>
    </location>
</feature>
<organism evidence="2 3">
    <name type="scientific">Hypsizygus marmoreus</name>
    <name type="common">White beech mushroom</name>
    <name type="synonym">Agaricus marmoreus</name>
    <dbReference type="NCBI Taxonomy" id="39966"/>
    <lineage>
        <taxon>Eukaryota</taxon>
        <taxon>Fungi</taxon>
        <taxon>Dikarya</taxon>
        <taxon>Basidiomycota</taxon>
        <taxon>Agaricomycotina</taxon>
        <taxon>Agaricomycetes</taxon>
        <taxon>Agaricomycetidae</taxon>
        <taxon>Agaricales</taxon>
        <taxon>Tricholomatineae</taxon>
        <taxon>Lyophyllaceae</taxon>
        <taxon>Hypsizygus</taxon>
    </lineage>
</organism>
<sequence length="698" mass="75563">MAYGIYSAPGSASSNLTSTGSFDFAYLLSEDEPQLLSESLTLESLSSIASDDVIPPFPSRPIPPMSPLLFENHSPLLPLRSRTSSEEDITITLSTPTSPRLTRLLSEPLCVGRWVQTTFTAGVPGHIPWENVEHTETGPWIPTGSLYSPHDFNEALRSARINRSIKDGFYSPGAFGSLSSTLNAQSPSSIRRNSPSKALVFEREITIDADGEAKRWSVQASADTMNPEMVDMMLQLQGLNSYFKDSLEDSGQSTPVRRQRHERPNLPSLMVSNSQCALPLSTESPGPSMTLAARRGKNMLPPLTLNRSTLGTAYPTIPTAFLGSPSAYSPQFEHANGQDDPSLDLEDMVNSLRSRCAYPQPATPTDIEIVVDSPCSAMSFAPASDHEDDDDWAFAVSLLDEYGSQPAELNLGALNGVDQRSNSEPDLPSQREISTTPGGHSESSALSTPRITVETESNAPTPVPSTPLPSTPRNRSMSSAGVRGILKSSKNVRFASLPEKASPKKHHEKKGIDSPPINTPPPPPGLSATASLRRPSRVRSNLNYTRTANNATESTPTPVTPRTRTSASHAARNATADVLKGARSAPVSPSSPMDHLQTKKAVLGPHSRSPPRPTVRHSAPPRKSIPMSLGRQSFGRVAKEVTDENKGRTSLTPRPPIASRWTMNDMTFRRGSNASHHTPDSTKSRMPVPLRNILTRFK</sequence>
<gene>
    <name evidence="2" type="ORF">Hypma_009131</name>
</gene>
<feature type="region of interest" description="Disordered" evidence="1">
    <location>
        <begin position="416"/>
        <end position="659"/>
    </location>
</feature>
<accession>A0A369JQU1</accession>
<dbReference type="OrthoDB" id="2646484at2759"/>
<dbReference type="EMBL" id="LUEZ02000046">
    <property type="protein sequence ID" value="RDB23702.1"/>
    <property type="molecule type" value="Genomic_DNA"/>
</dbReference>
<dbReference type="AlphaFoldDB" id="A0A369JQU1"/>
<dbReference type="InParanoid" id="A0A369JQU1"/>
<reference evidence="2" key="1">
    <citation type="submission" date="2018-04" db="EMBL/GenBank/DDBJ databases">
        <title>Whole genome sequencing of Hypsizygus marmoreus.</title>
        <authorList>
            <person name="Choi I.-G."/>
            <person name="Min B."/>
            <person name="Kim J.-G."/>
            <person name="Kim S."/>
            <person name="Oh Y.-L."/>
            <person name="Kong W.-S."/>
            <person name="Park H."/>
            <person name="Jeong J."/>
            <person name="Song E.-S."/>
        </authorList>
    </citation>
    <scope>NUCLEOTIDE SEQUENCE [LARGE SCALE GENOMIC DNA]</scope>
    <source>
        <strain evidence="2">51987-8</strain>
    </source>
</reference>
<comment type="caution">
    <text evidence="2">The sequence shown here is derived from an EMBL/GenBank/DDBJ whole genome shotgun (WGS) entry which is preliminary data.</text>
</comment>